<protein>
    <recommendedName>
        <fullName evidence="3">Bacteriocin-protection protein</fullName>
    </recommendedName>
</protein>
<keyword evidence="2" id="KW-1185">Reference proteome</keyword>
<reference evidence="1 2" key="1">
    <citation type="submission" date="2019-01" db="EMBL/GenBank/DDBJ databases">
        <title>Ktedonosporobacter rubrisoli SCAWS-G2.</title>
        <authorList>
            <person name="Huang Y."/>
            <person name="Yan B."/>
        </authorList>
    </citation>
    <scope>NUCLEOTIDE SEQUENCE [LARGE SCALE GENOMIC DNA]</scope>
    <source>
        <strain evidence="1 2">SCAWS-G2</strain>
    </source>
</reference>
<dbReference type="Proteomes" id="UP000290365">
    <property type="component" value="Chromosome"/>
</dbReference>
<name>A0A4P6K1R7_KTERU</name>
<dbReference type="Pfam" id="PF13376">
    <property type="entry name" value="OmdA"/>
    <property type="match status" value="1"/>
</dbReference>
<dbReference type="KEGG" id="kbs:EPA93_37765"/>
<organism evidence="1 2">
    <name type="scientific">Ktedonosporobacter rubrisoli</name>
    <dbReference type="NCBI Taxonomy" id="2509675"/>
    <lineage>
        <taxon>Bacteria</taxon>
        <taxon>Bacillati</taxon>
        <taxon>Chloroflexota</taxon>
        <taxon>Ktedonobacteria</taxon>
        <taxon>Ktedonobacterales</taxon>
        <taxon>Ktedonosporobacteraceae</taxon>
        <taxon>Ktedonosporobacter</taxon>
    </lineage>
</organism>
<dbReference type="RefSeq" id="WP_129892477.1">
    <property type="nucleotide sequence ID" value="NZ_CP035758.1"/>
</dbReference>
<gene>
    <name evidence="1" type="ORF">EPA93_37765</name>
</gene>
<accession>A0A4P6K1R7</accession>
<sequence>MNIKDNLPIILFATQAEWEAWLKEHHAEAKGIWLKFAKKASQIASINYAQALEEALCYGWIDGQKASFDEQHWLLKFTPRRPKSIWSQINREKALALIEAGKMQPAGLQQIERAKADGRWDAAYASQKNSDIPADLQSELAKNPQALAFFNTLNSQNRYAIIFRLQTAKKAETRAARLQKFVEMLSRQEKIHP</sequence>
<dbReference type="OrthoDB" id="9796999at2"/>
<proteinExistence type="predicted"/>
<evidence type="ECO:0000313" key="2">
    <source>
        <dbReference type="Proteomes" id="UP000290365"/>
    </source>
</evidence>
<dbReference type="AlphaFoldDB" id="A0A4P6K1R7"/>
<evidence type="ECO:0008006" key="3">
    <source>
        <dbReference type="Google" id="ProtNLM"/>
    </source>
</evidence>
<evidence type="ECO:0000313" key="1">
    <source>
        <dbReference type="EMBL" id="QBD81416.1"/>
    </source>
</evidence>
<dbReference type="EMBL" id="CP035758">
    <property type="protein sequence ID" value="QBD81416.1"/>
    <property type="molecule type" value="Genomic_DNA"/>
</dbReference>